<dbReference type="PROSITE" id="PS51257">
    <property type="entry name" value="PROKAR_LIPOPROTEIN"/>
    <property type="match status" value="1"/>
</dbReference>
<dbReference type="Pfam" id="PF04355">
    <property type="entry name" value="BamE"/>
    <property type="match status" value="1"/>
</dbReference>
<feature type="chain" id="PRO_5020636087" evidence="3">
    <location>
        <begin position="25"/>
        <end position="218"/>
    </location>
</feature>
<keyword evidence="1 3" id="KW-0732">Signal</keyword>
<evidence type="ECO:0000313" key="6">
    <source>
        <dbReference type="EMBL" id="TGY72976.1"/>
    </source>
</evidence>
<evidence type="ECO:0000313" key="7">
    <source>
        <dbReference type="Proteomes" id="UP000310760"/>
    </source>
</evidence>
<organism evidence="6 7">
    <name type="scientific">Phocaeicola sartorii</name>
    <dbReference type="NCBI Taxonomy" id="671267"/>
    <lineage>
        <taxon>Bacteria</taxon>
        <taxon>Pseudomonadati</taxon>
        <taxon>Bacteroidota</taxon>
        <taxon>Bacteroidia</taxon>
        <taxon>Bacteroidales</taxon>
        <taxon>Bacteroidaceae</taxon>
        <taxon>Phocaeicola</taxon>
    </lineage>
</organism>
<dbReference type="GO" id="GO:0019867">
    <property type="term" value="C:outer membrane"/>
    <property type="evidence" value="ECO:0007669"/>
    <property type="project" value="InterPro"/>
</dbReference>
<feature type="signal peptide" evidence="3">
    <location>
        <begin position="1"/>
        <end position="24"/>
    </location>
</feature>
<feature type="domain" description="Outer membrane protein assembly factor BamE" evidence="4">
    <location>
        <begin position="27"/>
        <end position="63"/>
    </location>
</feature>
<evidence type="ECO:0000259" key="4">
    <source>
        <dbReference type="Pfam" id="PF04355"/>
    </source>
</evidence>
<reference evidence="6 7" key="1">
    <citation type="submission" date="2019-04" db="EMBL/GenBank/DDBJ databases">
        <title>Microbes associate with the intestines of laboratory mice.</title>
        <authorList>
            <person name="Navarre W."/>
            <person name="Wong E."/>
            <person name="Huang K."/>
            <person name="Tropini C."/>
            <person name="Ng K."/>
            <person name="Yu B."/>
        </authorList>
    </citation>
    <scope>NUCLEOTIDE SEQUENCE [LARGE SCALE GENOMIC DNA]</scope>
    <source>
        <strain evidence="6 7">NM22_B1</strain>
    </source>
</reference>
<keyword evidence="2" id="KW-0472">Membrane</keyword>
<sequence>MRRLNQALVALAICALVSSCGLTASNAIMKVQRGMSQEEVSQLLGSPDFRRFDNGSEQWEYTTAANKVIIIDFIDGMVTNMDSFKAIVTPPPVAVCPPNEIITVAPPSQPDHSGPHRPRRKAMNPLDFENLYKKVRSKAFKDDQLELLSVGVVNNYFTCKQTARLMSIFTWDDEKMKVLRMVSDRIVDRENGNEIVKTLDSLFKQDDARKILGIKDRW</sequence>
<evidence type="ECO:0000259" key="5">
    <source>
        <dbReference type="Pfam" id="PF14771"/>
    </source>
</evidence>
<dbReference type="EMBL" id="SRYJ01000003">
    <property type="protein sequence ID" value="TGY72976.1"/>
    <property type="molecule type" value="Genomic_DNA"/>
</dbReference>
<dbReference type="AlphaFoldDB" id="A0A4S2FUP9"/>
<dbReference type="InterPro" id="IPR007450">
    <property type="entry name" value="BamE_dom"/>
</dbReference>
<gene>
    <name evidence="6" type="ORF">E5339_01865</name>
</gene>
<dbReference type="InterPro" id="IPR037873">
    <property type="entry name" value="BamE-like"/>
</dbReference>
<proteinExistence type="predicted"/>
<dbReference type="RefSeq" id="WP_025017927.1">
    <property type="nucleotide sequence ID" value="NZ_CAOOJZ010000006.1"/>
</dbReference>
<name>A0A4S2FUP9_9BACT</name>
<accession>A0A4S2FUP9</accession>
<protein>
    <submittedName>
        <fullName evidence="6">DUF4476 domain-containing protein</fullName>
    </submittedName>
</protein>
<comment type="caution">
    <text evidence="6">The sequence shown here is derived from an EMBL/GenBank/DDBJ whole genome shotgun (WGS) entry which is preliminary data.</text>
</comment>
<dbReference type="Proteomes" id="UP000310760">
    <property type="component" value="Unassembled WGS sequence"/>
</dbReference>
<evidence type="ECO:0000256" key="3">
    <source>
        <dbReference type="SAM" id="SignalP"/>
    </source>
</evidence>
<evidence type="ECO:0000256" key="2">
    <source>
        <dbReference type="ARBA" id="ARBA00023136"/>
    </source>
</evidence>
<dbReference type="Gene3D" id="3.30.1450.10">
    <property type="match status" value="1"/>
</dbReference>
<dbReference type="InterPro" id="IPR028011">
    <property type="entry name" value="DUF4476"/>
</dbReference>
<feature type="domain" description="DUF4476" evidence="5">
    <location>
        <begin position="123"/>
        <end position="212"/>
    </location>
</feature>
<evidence type="ECO:0000256" key="1">
    <source>
        <dbReference type="ARBA" id="ARBA00022729"/>
    </source>
</evidence>
<dbReference type="Pfam" id="PF14771">
    <property type="entry name" value="DUF4476"/>
    <property type="match status" value="1"/>
</dbReference>